<accession>A0A0E0KYY1</accession>
<dbReference type="eggNOG" id="ENOG502S1GQ">
    <property type="taxonomic scope" value="Eukaryota"/>
</dbReference>
<name>A0A0E0KYY1_ORYPU</name>
<keyword evidence="3" id="KW-1185">Reference proteome</keyword>
<dbReference type="STRING" id="4537.A0A0E0KYY1"/>
<dbReference type="AlphaFoldDB" id="A0A0E0KYY1"/>
<evidence type="ECO:0000313" key="2">
    <source>
        <dbReference type="EnsemblPlants" id="OPUNC05G04190.1"/>
    </source>
</evidence>
<protein>
    <submittedName>
        <fullName evidence="2">Uncharacterized protein</fullName>
    </submittedName>
</protein>
<dbReference type="HOGENOM" id="CLU_094776_1_0_1"/>
<feature type="compositionally biased region" description="Polar residues" evidence="1">
    <location>
        <begin position="56"/>
        <end position="66"/>
    </location>
</feature>
<feature type="compositionally biased region" description="Low complexity" evidence="1">
    <location>
        <begin position="91"/>
        <end position="105"/>
    </location>
</feature>
<reference evidence="2" key="2">
    <citation type="submission" date="2018-05" db="EMBL/GenBank/DDBJ databases">
        <title>OpunRS2 (Oryza punctata Reference Sequence Version 2).</title>
        <authorList>
            <person name="Zhang J."/>
            <person name="Kudrna D."/>
            <person name="Lee S."/>
            <person name="Talag J."/>
            <person name="Welchert J."/>
            <person name="Wing R.A."/>
        </authorList>
    </citation>
    <scope>NUCLEOTIDE SEQUENCE [LARGE SCALE GENOMIC DNA]</scope>
</reference>
<dbReference type="Proteomes" id="UP000026962">
    <property type="component" value="Chromosome 5"/>
</dbReference>
<evidence type="ECO:0000256" key="1">
    <source>
        <dbReference type="SAM" id="MobiDB-lite"/>
    </source>
</evidence>
<dbReference type="Pfam" id="PF05097">
    <property type="entry name" value="DUF688"/>
    <property type="match status" value="1"/>
</dbReference>
<dbReference type="OMA" id="FGMEREC"/>
<organism evidence="2">
    <name type="scientific">Oryza punctata</name>
    <name type="common">Red rice</name>
    <dbReference type="NCBI Taxonomy" id="4537"/>
    <lineage>
        <taxon>Eukaryota</taxon>
        <taxon>Viridiplantae</taxon>
        <taxon>Streptophyta</taxon>
        <taxon>Embryophyta</taxon>
        <taxon>Tracheophyta</taxon>
        <taxon>Spermatophyta</taxon>
        <taxon>Magnoliopsida</taxon>
        <taxon>Liliopsida</taxon>
        <taxon>Poales</taxon>
        <taxon>Poaceae</taxon>
        <taxon>BOP clade</taxon>
        <taxon>Oryzoideae</taxon>
        <taxon>Oryzeae</taxon>
        <taxon>Oryzinae</taxon>
        <taxon>Oryza</taxon>
    </lineage>
</organism>
<evidence type="ECO:0000313" key="3">
    <source>
        <dbReference type="Proteomes" id="UP000026962"/>
    </source>
</evidence>
<feature type="region of interest" description="Disordered" evidence="1">
    <location>
        <begin position="56"/>
        <end position="105"/>
    </location>
</feature>
<proteinExistence type="predicted"/>
<dbReference type="PANTHER" id="PTHR33257:SF51">
    <property type="entry name" value="OS05G0165500 PROTEIN"/>
    <property type="match status" value="1"/>
</dbReference>
<dbReference type="PANTHER" id="PTHR33257">
    <property type="entry name" value="OS05G0165500 PROTEIN"/>
    <property type="match status" value="1"/>
</dbReference>
<sequence length="234" mass="23832">MASTNGKEEVYVKEGSKLYSRMMSKEAAAAALAVPSFRVYYGVASAGSVPFLWESQPGTPKSSPSTAVLPPLTPPPSYYASGGKKGGGSSSGASSSSSSRRRGWSSGARGFLGAIFRRPWRPTSPCSTSSASSSSWSYSSPSSVSMSPVFTVHQASPMVARSHHMRACSAGGAAYDIDEGPAAAARCFGMERECERGLVKGCGVAVAVRNALSSVVGHNSGGRGGAPAAAAAAY</sequence>
<dbReference type="InterPro" id="IPR007789">
    <property type="entry name" value="DUF688"/>
</dbReference>
<reference evidence="2" key="1">
    <citation type="submission" date="2015-04" db="UniProtKB">
        <authorList>
            <consortium name="EnsemblPlants"/>
        </authorList>
    </citation>
    <scope>IDENTIFICATION</scope>
</reference>
<dbReference type="EnsemblPlants" id="OPUNC05G04190.1">
    <property type="protein sequence ID" value="OPUNC05G04190.1"/>
    <property type="gene ID" value="OPUNC05G04190"/>
</dbReference>
<dbReference type="Gramene" id="OPUNC05G04190.1">
    <property type="protein sequence ID" value="OPUNC05G04190.1"/>
    <property type="gene ID" value="OPUNC05G04190"/>
</dbReference>